<comment type="subcellular location">
    <subcellularLocation>
        <location evidence="1">Cell membrane</location>
        <topology evidence="1">Single-pass type II membrane protein</topology>
    </subcellularLocation>
</comment>
<dbReference type="InterPro" id="IPR033992">
    <property type="entry name" value="NKR-like_CTLD"/>
</dbReference>
<gene>
    <name evidence="5" type="ORF">Celaphus_00013984</name>
</gene>
<dbReference type="GO" id="GO:0005886">
    <property type="term" value="C:plasma membrane"/>
    <property type="evidence" value="ECO:0007669"/>
    <property type="project" value="UniProtKB-SubCell"/>
</dbReference>
<feature type="domain" description="C-type lectin" evidence="4">
    <location>
        <begin position="70"/>
        <end position="141"/>
    </location>
</feature>
<evidence type="ECO:0000259" key="4">
    <source>
        <dbReference type="PROSITE" id="PS50041"/>
    </source>
</evidence>
<protein>
    <submittedName>
        <fullName evidence="5">CD69</fullName>
    </submittedName>
</protein>
<accession>A0A212CCA8</accession>
<dbReference type="CDD" id="cd03593">
    <property type="entry name" value="CLECT_NK_receptors_like"/>
    <property type="match status" value="1"/>
</dbReference>
<dbReference type="GO" id="GO:0030246">
    <property type="term" value="F:carbohydrate binding"/>
    <property type="evidence" value="ECO:0007669"/>
    <property type="project" value="UniProtKB-KW"/>
</dbReference>
<evidence type="ECO:0000256" key="1">
    <source>
        <dbReference type="ARBA" id="ARBA00004401"/>
    </source>
</evidence>
<dbReference type="Gene3D" id="3.10.100.10">
    <property type="entry name" value="Mannose-Binding Protein A, subunit A"/>
    <property type="match status" value="1"/>
</dbReference>
<keyword evidence="3" id="KW-1133">Transmembrane helix</keyword>
<keyword evidence="6" id="KW-1185">Reference proteome</keyword>
<feature type="transmembrane region" description="Helical" evidence="3">
    <location>
        <begin position="17"/>
        <end position="39"/>
    </location>
</feature>
<dbReference type="Pfam" id="PF00059">
    <property type="entry name" value="Lectin_C"/>
    <property type="match status" value="1"/>
</dbReference>
<dbReference type="SUPFAM" id="SSF56436">
    <property type="entry name" value="C-type lectin-like"/>
    <property type="match status" value="1"/>
</dbReference>
<proteinExistence type="predicted"/>
<name>A0A212CCA8_CEREH</name>
<evidence type="ECO:0000256" key="2">
    <source>
        <dbReference type="ARBA" id="ARBA00022734"/>
    </source>
</evidence>
<keyword evidence="3" id="KW-0472">Membrane</keyword>
<dbReference type="Proteomes" id="UP000242450">
    <property type="component" value="Chromosome 22"/>
</dbReference>
<dbReference type="AlphaFoldDB" id="A0A212CCA8"/>
<dbReference type="InterPro" id="IPR016187">
    <property type="entry name" value="CTDL_fold"/>
</dbReference>
<comment type="caution">
    <text evidence="5">The sequence shown here is derived from an EMBL/GenBank/DDBJ whole genome shotgun (WGS) entry which is preliminary data.</text>
</comment>
<dbReference type="PROSITE" id="PS50041">
    <property type="entry name" value="C_TYPE_LECTIN_2"/>
    <property type="match status" value="1"/>
</dbReference>
<keyword evidence="3" id="KW-0812">Transmembrane</keyword>
<dbReference type="InterPro" id="IPR050828">
    <property type="entry name" value="C-type_lectin/matrix_domain"/>
</dbReference>
<dbReference type="InterPro" id="IPR016186">
    <property type="entry name" value="C-type_lectin-like/link_sf"/>
</dbReference>
<dbReference type="SMART" id="SM00034">
    <property type="entry name" value="CLECT"/>
    <property type="match status" value="1"/>
</dbReference>
<dbReference type="InterPro" id="IPR001304">
    <property type="entry name" value="C-type_lectin-like"/>
</dbReference>
<dbReference type="PANTHER" id="PTHR45710">
    <property type="entry name" value="C-TYPE LECTIN DOMAIN-CONTAINING PROTEIN 180"/>
    <property type="match status" value="1"/>
</dbReference>
<dbReference type="EMBL" id="MKHE01000022">
    <property type="protein sequence ID" value="OWK03615.1"/>
    <property type="molecule type" value="Genomic_DNA"/>
</dbReference>
<evidence type="ECO:0000256" key="3">
    <source>
        <dbReference type="SAM" id="Phobius"/>
    </source>
</evidence>
<evidence type="ECO:0000313" key="5">
    <source>
        <dbReference type="EMBL" id="OWK03615.1"/>
    </source>
</evidence>
<dbReference type="OrthoDB" id="10059571at2759"/>
<keyword evidence="2" id="KW-0430">Lectin</keyword>
<evidence type="ECO:0000313" key="6">
    <source>
        <dbReference type="Proteomes" id="UP000242450"/>
    </source>
</evidence>
<feature type="non-terminal residue" evidence="5">
    <location>
        <position position="141"/>
    </location>
</feature>
<dbReference type="PANTHER" id="PTHR45710:SF31">
    <property type="entry name" value="EARLY ACTIVATION ANTIGEN CD69"/>
    <property type="match status" value="1"/>
</dbReference>
<organism evidence="5 6">
    <name type="scientific">Cervus elaphus hippelaphus</name>
    <name type="common">European red deer</name>
    <dbReference type="NCBI Taxonomy" id="46360"/>
    <lineage>
        <taxon>Eukaryota</taxon>
        <taxon>Metazoa</taxon>
        <taxon>Chordata</taxon>
        <taxon>Craniata</taxon>
        <taxon>Vertebrata</taxon>
        <taxon>Euteleostomi</taxon>
        <taxon>Mammalia</taxon>
        <taxon>Eutheria</taxon>
        <taxon>Laurasiatheria</taxon>
        <taxon>Artiodactyla</taxon>
        <taxon>Ruminantia</taxon>
        <taxon>Pecora</taxon>
        <taxon>Cervidae</taxon>
        <taxon>Cervinae</taxon>
        <taxon>Cervus</taxon>
    </lineage>
</organism>
<sequence length="141" mass="15560">HVTGTYSATYHEGSIQVPIPCAVVNVVFITTLIIALIALSVGQYNCPGQYVSSAPPNTHVFPCSDDWIGHKGKCYLISKKTKNWTLAQNSCSKHGATLAVIDSKEDMNFLKQHVGRAEHWIGLKNEAGQTWKWSNGQEFNN</sequence>
<feature type="non-terminal residue" evidence="5">
    <location>
        <position position="1"/>
    </location>
</feature>
<reference evidence="5 6" key="1">
    <citation type="journal article" date="2018" name="Mol. Genet. Genomics">
        <title>The red deer Cervus elaphus genome CerEla1.0: sequencing, annotating, genes, and chromosomes.</title>
        <authorList>
            <person name="Bana N.A."/>
            <person name="Nyiri A."/>
            <person name="Nagy J."/>
            <person name="Frank K."/>
            <person name="Nagy T."/>
            <person name="Steger V."/>
            <person name="Schiller M."/>
            <person name="Lakatos P."/>
            <person name="Sugar L."/>
            <person name="Horn P."/>
            <person name="Barta E."/>
            <person name="Orosz L."/>
        </authorList>
    </citation>
    <scope>NUCLEOTIDE SEQUENCE [LARGE SCALE GENOMIC DNA]</scope>
    <source>
        <strain evidence="5">Hungarian</strain>
    </source>
</reference>